<sequence>MSAGVRRLPGDLQAPRGVLRAVARGYATDVVPVFRTLWEDSNRGPGRRAARPVAPVLDQAEARPIAVGAVPTGTDAMKAGAVAAPTG</sequence>
<proteinExistence type="predicted"/>
<dbReference type="AlphaFoldDB" id="A0A3N1CWX5"/>
<reference evidence="1 2" key="1">
    <citation type="submission" date="2018-11" db="EMBL/GenBank/DDBJ databases">
        <title>Sequencing the genomes of 1000 actinobacteria strains.</title>
        <authorList>
            <person name="Klenk H.-P."/>
        </authorList>
    </citation>
    <scope>NUCLEOTIDE SEQUENCE [LARGE SCALE GENOMIC DNA]</scope>
    <source>
        <strain evidence="1 2">DSM 44254</strain>
    </source>
</reference>
<dbReference type="Proteomes" id="UP000272400">
    <property type="component" value="Unassembled WGS sequence"/>
</dbReference>
<gene>
    <name evidence="1" type="ORF">EDD29_2758</name>
</gene>
<organism evidence="1 2">
    <name type="scientific">Actinocorallia herbida</name>
    <dbReference type="NCBI Taxonomy" id="58109"/>
    <lineage>
        <taxon>Bacteria</taxon>
        <taxon>Bacillati</taxon>
        <taxon>Actinomycetota</taxon>
        <taxon>Actinomycetes</taxon>
        <taxon>Streptosporangiales</taxon>
        <taxon>Thermomonosporaceae</taxon>
        <taxon>Actinocorallia</taxon>
    </lineage>
</organism>
<evidence type="ECO:0000313" key="1">
    <source>
        <dbReference type="EMBL" id="ROO85218.1"/>
    </source>
</evidence>
<name>A0A3N1CWX5_9ACTN</name>
<dbReference type="EMBL" id="RJKE01000001">
    <property type="protein sequence ID" value="ROO85218.1"/>
    <property type="molecule type" value="Genomic_DNA"/>
</dbReference>
<evidence type="ECO:0000313" key="2">
    <source>
        <dbReference type="Proteomes" id="UP000272400"/>
    </source>
</evidence>
<accession>A0A3N1CWX5</accession>
<keyword evidence="2" id="KW-1185">Reference proteome</keyword>
<protein>
    <submittedName>
        <fullName evidence="1">Uncharacterized protein</fullName>
    </submittedName>
</protein>
<comment type="caution">
    <text evidence="1">The sequence shown here is derived from an EMBL/GenBank/DDBJ whole genome shotgun (WGS) entry which is preliminary data.</text>
</comment>
<dbReference type="RefSeq" id="WP_123664745.1">
    <property type="nucleotide sequence ID" value="NZ_RJKE01000001.1"/>
</dbReference>